<evidence type="ECO:0000256" key="2">
    <source>
        <dbReference type="ARBA" id="ARBA00023163"/>
    </source>
</evidence>
<evidence type="ECO:0000259" key="3">
    <source>
        <dbReference type="Pfam" id="PF13305"/>
    </source>
</evidence>
<dbReference type="EMBL" id="JAUSTY010000006">
    <property type="protein sequence ID" value="MDQ0165948.1"/>
    <property type="molecule type" value="Genomic_DNA"/>
</dbReference>
<dbReference type="InterPro" id="IPR036271">
    <property type="entry name" value="Tet_transcr_reg_TetR-rel_C_sf"/>
</dbReference>
<evidence type="ECO:0000313" key="5">
    <source>
        <dbReference type="Proteomes" id="UP001235840"/>
    </source>
</evidence>
<dbReference type="Gene3D" id="1.10.357.10">
    <property type="entry name" value="Tetracycline Repressor, domain 2"/>
    <property type="match status" value="1"/>
</dbReference>
<sequence>MSPRKGLELRDILSKATEIADTKGVEAVTLATLARELKVKSPSLYNHVDGLNGLRRKLALYGTEKLYEVLSNAAVGKAGDSALLEIAEAYLKFSRVHPGLYDLTLTAPDQKDTELLKASEKILNLVLKVLEFYHLEKNDALHAVRGFRSIIHGFASLEQKEGFKLNLDRDDSYRFLVGTFLTGIHAVQKKEHE</sequence>
<keyword evidence="2" id="KW-0804">Transcription</keyword>
<gene>
    <name evidence="4" type="ORF">J2S11_001849</name>
</gene>
<dbReference type="InterPro" id="IPR009057">
    <property type="entry name" value="Homeodomain-like_sf"/>
</dbReference>
<comment type="caution">
    <text evidence="4">The sequence shown here is derived from an EMBL/GenBank/DDBJ whole genome shotgun (WGS) entry which is preliminary data.</text>
</comment>
<feature type="domain" description="HTH-type transcriptional regulator MT1864/Rv1816-like C-terminal" evidence="3">
    <location>
        <begin position="83"/>
        <end position="179"/>
    </location>
</feature>
<proteinExistence type="predicted"/>
<evidence type="ECO:0000313" key="4">
    <source>
        <dbReference type="EMBL" id="MDQ0165948.1"/>
    </source>
</evidence>
<dbReference type="Proteomes" id="UP001235840">
    <property type="component" value="Unassembled WGS sequence"/>
</dbReference>
<dbReference type="Gene3D" id="1.10.10.60">
    <property type="entry name" value="Homeodomain-like"/>
    <property type="match status" value="1"/>
</dbReference>
<reference evidence="4 5" key="1">
    <citation type="submission" date="2023-07" db="EMBL/GenBank/DDBJ databases">
        <title>Genomic Encyclopedia of Type Strains, Phase IV (KMG-IV): sequencing the most valuable type-strain genomes for metagenomic binning, comparative biology and taxonomic classification.</title>
        <authorList>
            <person name="Goeker M."/>
        </authorList>
    </citation>
    <scope>NUCLEOTIDE SEQUENCE [LARGE SCALE GENOMIC DNA]</scope>
    <source>
        <strain evidence="4 5">DSM 12751</strain>
    </source>
</reference>
<name>A0ABT9VY96_9BACI</name>
<evidence type="ECO:0000256" key="1">
    <source>
        <dbReference type="ARBA" id="ARBA00023015"/>
    </source>
</evidence>
<keyword evidence="5" id="KW-1185">Reference proteome</keyword>
<organism evidence="4 5">
    <name type="scientific">Caldalkalibacillus horti</name>
    <dbReference type="NCBI Taxonomy" id="77523"/>
    <lineage>
        <taxon>Bacteria</taxon>
        <taxon>Bacillati</taxon>
        <taxon>Bacillota</taxon>
        <taxon>Bacilli</taxon>
        <taxon>Bacillales</taxon>
        <taxon>Bacillaceae</taxon>
        <taxon>Caldalkalibacillus</taxon>
    </lineage>
</organism>
<dbReference type="Pfam" id="PF13305">
    <property type="entry name" value="TetR_C_33"/>
    <property type="match status" value="1"/>
</dbReference>
<accession>A0ABT9VY96</accession>
<keyword evidence="1" id="KW-0805">Transcription regulation</keyword>
<dbReference type="SUPFAM" id="SSF48498">
    <property type="entry name" value="Tetracyclin repressor-like, C-terminal domain"/>
    <property type="match status" value="1"/>
</dbReference>
<dbReference type="SUPFAM" id="SSF46689">
    <property type="entry name" value="Homeodomain-like"/>
    <property type="match status" value="1"/>
</dbReference>
<protein>
    <submittedName>
        <fullName evidence="4">AcrR family transcriptional regulator</fullName>
    </submittedName>
</protein>
<dbReference type="InterPro" id="IPR025996">
    <property type="entry name" value="MT1864/Rv1816-like_C"/>
</dbReference>
<dbReference type="RefSeq" id="WP_307393716.1">
    <property type="nucleotide sequence ID" value="NZ_BAAADK010000032.1"/>
</dbReference>